<evidence type="ECO:0000313" key="4">
    <source>
        <dbReference type="Proteomes" id="UP001500604"/>
    </source>
</evidence>
<accession>A0ABP8V6J5</accession>
<proteinExistence type="predicted"/>
<dbReference type="InterPro" id="IPR046703">
    <property type="entry name" value="DUF6776"/>
</dbReference>
<evidence type="ECO:0000256" key="1">
    <source>
        <dbReference type="SAM" id="Coils"/>
    </source>
</evidence>
<evidence type="ECO:0000256" key="2">
    <source>
        <dbReference type="SAM" id="Phobius"/>
    </source>
</evidence>
<feature type="coiled-coil region" evidence="1">
    <location>
        <begin position="65"/>
        <end position="120"/>
    </location>
</feature>
<keyword evidence="2" id="KW-1133">Transmembrane helix</keyword>
<keyword evidence="2" id="KW-0812">Transmembrane</keyword>
<dbReference type="EMBL" id="BAABFL010000427">
    <property type="protein sequence ID" value="GAA4650916.1"/>
    <property type="molecule type" value="Genomic_DNA"/>
</dbReference>
<dbReference type="RefSeq" id="WP_345197190.1">
    <property type="nucleotide sequence ID" value="NZ_BAABFL010000427.1"/>
</dbReference>
<reference evidence="4" key="1">
    <citation type="journal article" date="2019" name="Int. J. Syst. Evol. Microbiol.">
        <title>The Global Catalogue of Microorganisms (GCM) 10K type strain sequencing project: providing services to taxonomists for standard genome sequencing and annotation.</title>
        <authorList>
            <consortium name="The Broad Institute Genomics Platform"/>
            <consortium name="The Broad Institute Genome Sequencing Center for Infectious Disease"/>
            <person name="Wu L."/>
            <person name="Ma J."/>
        </authorList>
    </citation>
    <scope>NUCLEOTIDE SEQUENCE [LARGE SCALE GENOMIC DNA]</scope>
    <source>
        <strain evidence="4">JCM 17805</strain>
    </source>
</reference>
<dbReference type="Proteomes" id="UP001500604">
    <property type="component" value="Unassembled WGS sequence"/>
</dbReference>
<name>A0ABP8V6J5_9GAMM</name>
<protein>
    <submittedName>
        <fullName evidence="3">Uncharacterized protein</fullName>
    </submittedName>
</protein>
<feature type="transmembrane region" description="Helical" evidence="2">
    <location>
        <begin position="25"/>
        <end position="48"/>
    </location>
</feature>
<dbReference type="Pfam" id="PF20567">
    <property type="entry name" value="DUF6776"/>
    <property type="match status" value="1"/>
</dbReference>
<comment type="caution">
    <text evidence="3">The sequence shown here is derived from an EMBL/GenBank/DDBJ whole genome shotgun (WGS) entry which is preliminary data.</text>
</comment>
<keyword evidence="4" id="KW-1185">Reference proteome</keyword>
<organism evidence="3 4">
    <name type="scientific">Kistimonas scapharcae</name>
    <dbReference type="NCBI Taxonomy" id="1036133"/>
    <lineage>
        <taxon>Bacteria</taxon>
        <taxon>Pseudomonadati</taxon>
        <taxon>Pseudomonadota</taxon>
        <taxon>Gammaproteobacteria</taxon>
        <taxon>Oceanospirillales</taxon>
        <taxon>Endozoicomonadaceae</taxon>
        <taxon>Kistimonas</taxon>
    </lineage>
</organism>
<sequence>MKRAGETEPTYRVVHNDPTRRRRQWLVTAVVMLGVGLSGYYLGGSWAWHEIKVMREELIHNQVLIQEQSQQVAQLKQQIAIAERAGQINRDAAEMVRKDVRRLKDDNARLNQDLAFYRSIIAPEEEEGAVSIQKFELLPTGQPRHFQWKLVVMQSAKQHQFLKGELQATVVGKQDGQSVSFALHELSPQLDGKNIRLGFRYFQSIPGDGTRGEIALPEGFTPEYLQVTGHITSPKKRDIDRKFNWVIKEA</sequence>
<evidence type="ECO:0000313" key="3">
    <source>
        <dbReference type="EMBL" id="GAA4650916.1"/>
    </source>
</evidence>
<keyword evidence="2" id="KW-0472">Membrane</keyword>
<keyword evidence="1" id="KW-0175">Coiled coil</keyword>
<gene>
    <name evidence="3" type="ORF">GCM10023116_31990</name>
</gene>